<dbReference type="AlphaFoldDB" id="A0A5B7HRH5"/>
<comment type="caution">
    <text evidence="2">The sequence shown here is derived from an EMBL/GenBank/DDBJ whole genome shotgun (WGS) entry which is preliminary data.</text>
</comment>
<feature type="region of interest" description="Disordered" evidence="1">
    <location>
        <begin position="1"/>
        <end position="20"/>
    </location>
</feature>
<name>A0A5B7HRH5_PORTR</name>
<evidence type="ECO:0000313" key="2">
    <source>
        <dbReference type="EMBL" id="MPC72436.1"/>
    </source>
</evidence>
<dbReference type="Proteomes" id="UP000324222">
    <property type="component" value="Unassembled WGS sequence"/>
</dbReference>
<gene>
    <name evidence="2" type="ORF">E2C01_066741</name>
</gene>
<sequence>MEGGRWRAANARSSTSERDTYTSHAAIYECLAGEGGVRGQRHDDYGGVDSVYRAFRKRVWDR</sequence>
<keyword evidence="3" id="KW-1185">Reference proteome</keyword>
<protein>
    <submittedName>
        <fullName evidence="2">Uncharacterized protein</fullName>
    </submittedName>
</protein>
<evidence type="ECO:0000313" key="3">
    <source>
        <dbReference type="Proteomes" id="UP000324222"/>
    </source>
</evidence>
<evidence type="ECO:0000256" key="1">
    <source>
        <dbReference type="SAM" id="MobiDB-lite"/>
    </source>
</evidence>
<dbReference type="EMBL" id="VSRR010034743">
    <property type="protein sequence ID" value="MPC72436.1"/>
    <property type="molecule type" value="Genomic_DNA"/>
</dbReference>
<organism evidence="2 3">
    <name type="scientific">Portunus trituberculatus</name>
    <name type="common">Swimming crab</name>
    <name type="synonym">Neptunus trituberculatus</name>
    <dbReference type="NCBI Taxonomy" id="210409"/>
    <lineage>
        <taxon>Eukaryota</taxon>
        <taxon>Metazoa</taxon>
        <taxon>Ecdysozoa</taxon>
        <taxon>Arthropoda</taxon>
        <taxon>Crustacea</taxon>
        <taxon>Multicrustacea</taxon>
        <taxon>Malacostraca</taxon>
        <taxon>Eumalacostraca</taxon>
        <taxon>Eucarida</taxon>
        <taxon>Decapoda</taxon>
        <taxon>Pleocyemata</taxon>
        <taxon>Brachyura</taxon>
        <taxon>Eubrachyura</taxon>
        <taxon>Portunoidea</taxon>
        <taxon>Portunidae</taxon>
        <taxon>Portuninae</taxon>
        <taxon>Portunus</taxon>
    </lineage>
</organism>
<proteinExistence type="predicted"/>
<accession>A0A5B7HRH5</accession>
<reference evidence="2 3" key="1">
    <citation type="submission" date="2019-05" db="EMBL/GenBank/DDBJ databases">
        <title>Another draft genome of Portunus trituberculatus and its Hox gene families provides insights of decapod evolution.</title>
        <authorList>
            <person name="Jeong J.-H."/>
            <person name="Song I."/>
            <person name="Kim S."/>
            <person name="Choi T."/>
            <person name="Kim D."/>
            <person name="Ryu S."/>
            <person name="Kim W."/>
        </authorList>
    </citation>
    <scope>NUCLEOTIDE SEQUENCE [LARGE SCALE GENOMIC DNA]</scope>
    <source>
        <tissue evidence="2">Muscle</tissue>
    </source>
</reference>